<accession>A0A9D1F8P2</accession>
<proteinExistence type="predicted"/>
<feature type="non-terminal residue" evidence="4">
    <location>
        <position position="76"/>
    </location>
</feature>
<sequence length="76" mass="8923">MKPLRKIRYIEITSEILQQEGIESVTIRKVAERAGCTSAVLYKHFENKEHLIMLASVRFLEPYIIEFIKLSSREDL</sequence>
<feature type="domain" description="HTH tetR-type" evidence="3">
    <location>
        <begin position="3"/>
        <end position="63"/>
    </location>
</feature>
<organism evidence="4 5">
    <name type="scientific">Candidatus Avoscillospira avistercoris</name>
    <dbReference type="NCBI Taxonomy" id="2840707"/>
    <lineage>
        <taxon>Bacteria</taxon>
        <taxon>Bacillati</taxon>
        <taxon>Bacillota</taxon>
        <taxon>Clostridia</taxon>
        <taxon>Eubacteriales</taxon>
        <taxon>Oscillospiraceae</taxon>
        <taxon>Oscillospiraceae incertae sedis</taxon>
        <taxon>Candidatus Avoscillospira</taxon>
    </lineage>
</organism>
<evidence type="ECO:0000256" key="2">
    <source>
        <dbReference type="PROSITE-ProRule" id="PRU00335"/>
    </source>
</evidence>
<dbReference type="PROSITE" id="PS50977">
    <property type="entry name" value="HTH_TETR_2"/>
    <property type="match status" value="1"/>
</dbReference>
<dbReference type="Proteomes" id="UP000886741">
    <property type="component" value="Unassembled WGS sequence"/>
</dbReference>
<evidence type="ECO:0000313" key="4">
    <source>
        <dbReference type="EMBL" id="HIS64140.1"/>
    </source>
</evidence>
<dbReference type="SUPFAM" id="SSF46689">
    <property type="entry name" value="Homeodomain-like"/>
    <property type="match status" value="1"/>
</dbReference>
<name>A0A9D1F8P2_9FIRM</name>
<feature type="DNA-binding region" description="H-T-H motif" evidence="2">
    <location>
        <begin position="26"/>
        <end position="45"/>
    </location>
</feature>
<dbReference type="PRINTS" id="PR00455">
    <property type="entry name" value="HTHTETR"/>
</dbReference>
<comment type="caution">
    <text evidence="4">The sequence shown here is derived from an EMBL/GenBank/DDBJ whole genome shotgun (WGS) entry which is preliminary data.</text>
</comment>
<evidence type="ECO:0000259" key="3">
    <source>
        <dbReference type="PROSITE" id="PS50977"/>
    </source>
</evidence>
<dbReference type="InterPro" id="IPR009057">
    <property type="entry name" value="Homeodomain-like_sf"/>
</dbReference>
<dbReference type="AlphaFoldDB" id="A0A9D1F8P2"/>
<dbReference type="EMBL" id="DVJJ01000039">
    <property type="protein sequence ID" value="HIS64140.1"/>
    <property type="molecule type" value="Genomic_DNA"/>
</dbReference>
<reference evidence="4" key="2">
    <citation type="journal article" date="2021" name="PeerJ">
        <title>Extensive microbial diversity within the chicken gut microbiome revealed by metagenomics and culture.</title>
        <authorList>
            <person name="Gilroy R."/>
            <person name="Ravi A."/>
            <person name="Getino M."/>
            <person name="Pursley I."/>
            <person name="Horton D.L."/>
            <person name="Alikhan N.F."/>
            <person name="Baker D."/>
            <person name="Gharbi K."/>
            <person name="Hall N."/>
            <person name="Watson M."/>
            <person name="Adriaenssens E.M."/>
            <person name="Foster-Nyarko E."/>
            <person name="Jarju S."/>
            <person name="Secka A."/>
            <person name="Antonio M."/>
            <person name="Oren A."/>
            <person name="Chaudhuri R.R."/>
            <person name="La Ragione R."/>
            <person name="Hildebrand F."/>
            <person name="Pallen M.J."/>
        </authorList>
    </citation>
    <scope>NUCLEOTIDE SEQUENCE</scope>
    <source>
        <strain evidence="4">ChiBcec16-1751</strain>
    </source>
</reference>
<dbReference type="InterPro" id="IPR001647">
    <property type="entry name" value="HTH_TetR"/>
</dbReference>
<dbReference type="Gene3D" id="1.10.10.60">
    <property type="entry name" value="Homeodomain-like"/>
    <property type="match status" value="1"/>
</dbReference>
<evidence type="ECO:0000313" key="5">
    <source>
        <dbReference type="Proteomes" id="UP000886741"/>
    </source>
</evidence>
<protein>
    <submittedName>
        <fullName evidence="4">Helix-turn-helix transcriptional regulator</fullName>
    </submittedName>
</protein>
<reference evidence="4" key="1">
    <citation type="submission" date="2020-10" db="EMBL/GenBank/DDBJ databases">
        <authorList>
            <person name="Gilroy R."/>
        </authorList>
    </citation>
    <scope>NUCLEOTIDE SEQUENCE</scope>
    <source>
        <strain evidence="4">ChiBcec16-1751</strain>
    </source>
</reference>
<keyword evidence="1 2" id="KW-0238">DNA-binding</keyword>
<gene>
    <name evidence="4" type="ORF">IAA83_02060</name>
</gene>
<dbReference type="Pfam" id="PF00440">
    <property type="entry name" value="TetR_N"/>
    <property type="match status" value="1"/>
</dbReference>
<evidence type="ECO:0000256" key="1">
    <source>
        <dbReference type="ARBA" id="ARBA00023125"/>
    </source>
</evidence>
<dbReference type="GO" id="GO:0003677">
    <property type="term" value="F:DNA binding"/>
    <property type="evidence" value="ECO:0007669"/>
    <property type="project" value="UniProtKB-UniRule"/>
</dbReference>